<keyword evidence="6 7" id="KW-0472">Membrane</keyword>
<dbReference type="InterPro" id="IPR051393">
    <property type="entry name" value="ABC_transporter_permease"/>
</dbReference>
<comment type="similarity">
    <text evidence="7">Belongs to the binding-protein-dependent transport system permease family.</text>
</comment>
<keyword evidence="4 7" id="KW-0812">Transmembrane</keyword>
<evidence type="ECO:0000259" key="8">
    <source>
        <dbReference type="PROSITE" id="PS50928"/>
    </source>
</evidence>
<keyword evidence="10" id="KW-1185">Reference proteome</keyword>
<evidence type="ECO:0000313" key="10">
    <source>
        <dbReference type="Proteomes" id="UP000664332"/>
    </source>
</evidence>
<dbReference type="SUPFAM" id="SSF161098">
    <property type="entry name" value="MetI-like"/>
    <property type="match status" value="1"/>
</dbReference>
<evidence type="ECO:0000256" key="2">
    <source>
        <dbReference type="ARBA" id="ARBA00022448"/>
    </source>
</evidence>
<keyword evidence="5 7" id="KW-1133">Transmembrane helix</keyword>
<protein>
    <submittedName>
        <fullName evidence="9">Sugar ABC transporter permease</fullName>
    </submittedName>
</protein>
<dbReference type="InterPro" id="IPR035906">
    <property type="entry name" value="MetI-like_sf"/>
</dbReference>
<dbReference type="GO" id="GO:0005886">
    <property type="term" value="C:plasma membrane"/>
    <property type="evidence" value="ECO:0007669"/>
    <property type="project" value="UniProtKB-SubCell"/>
</dbReference>
<dbReference type="PANTHER" id="PTHR30193:SF41">
    <property type="entry name" value="DIACETYLCHITOBIOSE UPTAKE SYSTEM PERMEASE PROTEIN NGCF"/>
    <property type="match status" value="1"/>
</dbReference>
<evidence type="ECO:0000256" key="4">
    <source>
        <dbReference type="ARBA" id="ARBA00022692"/>
    </source>
</evidence>
<feature type="transmembrane region" description="Helical" evidence="7">
    <location>
        <begin position="234"/>
        <end position="254"/>
    </location>
</feature>
<comment type="subcellular location">
    <subcellularLocation>
        <location evidence="1 7">Cell membrane</location>
        <topology evidence="1 7">Multi-pass membrane protein</topology>
    </subcellularLocation>
</comment>
<dbReference type="PROSITE" id="PS50928">
    <property type="entry name" value="ABC_TM1"/>
    <property type="match status" value="1"/>
</dbReference>
<evidence type="ECO:0000256" key="7">
    <source>
        <dbReference type="RuleBase" id="RU363032"/>
    </source>
</evidence>
<feature type="transmembrane region" description="Helical" evidence="7">
    <location>
        <begin position="180"/>
        <end position="202"/>
    </location>
</feature>
<dbReference type="EMBL" id="JAFLEQ010000017">
    <property type="protein sequence ID" value="MBN9645239.1"/>
    <property type="molecule type" value="Genomic_DNA"/>
</dbReference>
<feature type="transmembrane region" description="Helical" evidence="7">
    <location>
        <begin position="295"/>
        <end position="316"/>
    </location>
</feature>
<name>A0A939E2H5_9CORY</name>
<evidence type="ECO:0000256" key="6">
    <source>
        <dbReference type="ARBA" id="ARBA00023136"/>
    </source>
</evidence>
<accession>A0A939E2H5</accession>
<evidence type="ECO:0000256" key="1">
    <source>
        <dbReference type="ARBA" id="ARBA00004651"/>
    </source>
</evidence>
<keyword evidence="2 7" id="KW-0813">Transport</keyword>
<feature type="domain" description="ABC transmembrane type-1" evidence="8">
    <location>
        <begin position="99"/>
        <end position="313"/>
    </location>
</feature>
<evidence type="ECO:0000313" key="9">
    <source>
        <dbReference type="EMBL" id="MBN9645239.1"/>
    </source>
</evidence>
<keyword evidence="3" id="KW-1003">Cell membrane</keyword>
<dbReference type="InterPro" id="IPR000515">
    <property type="entry name" value="MetI-like"/>
</dbReference>
<dbReference type="PANTHER" id="PTHR30193">
    <property type="entry name" value="ABC TRANSPORTER PERMEASE PROTEIN"/>
    <property type="match status" value="1"/>
</dbReference>
<feature type="transmembrane region" description="Helical" evidence="7">
    <location>
        <begin position="31"/>
        <end position="53"/>
    </location>
</feature>
<gene>
    <name evidence="9" type="ORF">JZY06_11545</name>
</gene>
<organism evidence="9 10">
    <name type="scientific">Corynebacterium mendelii</name>
    <dbReference type="NCBI Taxonomy" id="2765362"/>
    <lineage>
        <taxon>Bacteria</taxon>
        <taxon>Bacillati</taxon>
        <taxon>Actinomycetota</taxon>
        <taxon>Actinomycetes</taxon>
        <taxon>Mycobacteriales</taxon>
        <taxon>Corynebacteriaceae</taxon>
        <taxon>Corynebacterium</taxon>
    </lineage>
</organism>
<dbReference type="GO" id="GO:0055085">
    <property type="term" value="P:transmembrane transport"/>
    <property type="evidence" value="ECO:0007669"/>
    <property type="project" value="InterPro"/>
</dbReference>
<sequence>MAQTTTGAPPAAAAAATNEASIRKRARRKALYGWAFLSPFAVLFLIVFVVPIFTSAYEAFFQVKAAGGGLYGGGESQRVFVGAENFINAATAPNFWHGMGRVFLFGIVQIPIMILIALALALVLDSVAAKHQKIYRLLYFLPYAIPGIIAAIIWIYLYTPDVSPIMKLLGISPDMFSHNVVLWSMANVTTWTYTGYNMLIFYSALQSVPRELYEAARIDGATEWQLNTKIKIPMLSSAVLLTVLLSIIGTIQLFNEPAMFQKTASLPADYMPMLMALAVKNEQVTIGGVSGAGPAAALSLVMAVIAGVMALVYAMIQRKVAPSND</sequence>
<evidence type="ECO:0000256" key="3">
    <source>
        <dbReference type="ARBA" id="ARBA00022475"/>
    </source>
</evidence>
<comment type="caution">
    <text evidence="9">The sequence shown here is derived from an EMBL/GenBank/DDBJ whole genome shotgun (WGS) entry which is preliminary data.</text>
</comment>
<feature type="transmembrane region" description="Helical" evidence="7">
    <location>
        <begin position="102"/>
        <end position="125"/>
    </location>
</feature>
<evidence type="ECO:0000256" key="5">
    <source>
        <dbReference type="ARBA" id="ARBA00022989"/>
    </source>
</evidence>
<dbReference type="CDD" id="cd06261">
    <property type="entry name" value="TM_PBP2"/>
    <property type="match status" value="1"/>
</dbReference>
<feature type="transmembrane region" description="Helical" evidence="7">
    <location>
        <begin position="137"/>
        <end position="160"/>
    </location>
</feature>
<dbReference type="AlphaFoldDB" id="A0A939E2H5"/>
<reference evidence="9" key="1">
    <citation type="submission" date="2021-03" db="EMBL/GenBank/DDBJ databases">
        <authorList>
            <person name="Sun Q."/>
        </authorList>
    </citation>
    <scope>NUCLEOTIDE SEQUENCE</scope>
    <source>
        <strain evidence="9">CCM 8862</strain>
    </source>
</reference>
<proteinExistence type="inferred from homology"/>
<dbReference type="Proteomes" id="UP000664332">
    <property type="component" value="Unassembled WGS sequence"/>
</dbReference>
<dbReference type="RefSeq" id="WP_207279705.1">
    <property type="nucleotide sequence ID" value="NZ_JAFLEQ010000017.1"/>
</dbReference>
<dbReference type="Pfam" id="PF00528">
    <property type="entry name" value="BPD_transp_1"/>
    <property type="match status" value="1"/>
</dbReference>
<dbReference type="Gene3D" id="1.10.3720.10">
    <property type="entry name" value="MetI-like"/>
    <property type="match status" value="1"/>
</dbReference>